<feature type="region of interest" description="Disordered" evidence="8">
    <location>
        <begin position="34"/>
        <end position="55"/>
    </location>
</feature>
<evidence type="ECO:0000256" key="7">
    <source>
        <dbReference type="ARBA" id="ARBA00023136"/>
    </source>
</evidence>
<evidence type="ECO:0000256" key="9">
    <source>
        <dbReference type="SAM" id="Phobius"/>
    </source>
</evidence>
<feature type="domain" description="Pycsar effector protein" evidence="10">
    <location>
        <begin position="64"/>
        <end position="221"/>
    </location>
</feature>
<gene>
    <name evidence="11" type="ORF">SPPYR_2985</name>
</gene>
<dbReference type="InterPro" id="IPR043760">
    <property type="entry name" value="PycTM_dom"/>
</dbReference>
<keyword evidence="5 9" id="KW-1133">Transmembrane helix</keyword>
<dbReference type="KEGG" id="sphu:SPPYR_2985"/>
<dbReference type="GO" id="GO:0000166">
    <property type="term" value="F:nucleotide binding"/>
    <property type="evidence" value="ECO:0007669"/>
    <property type="project" value="UniProtKB-KW"/>
</dbReference>
<evidence type="ECO:0000256" key="5">
    <source>
        <dbReference type="ARBA" id="ARBA00022989"/>
    </source>
</evidence>
<dbReference type="AlphaFoldDB" id="A0A1Y5PZV2"/>
<protein>
    <recommendedName>
        <fullName evidence="10">Pycsar effector protein domain-containing protein</fullName>
    </recommendedName>
</protein>
<proteinExistence type="predicted"/>
<keyword evidence="6" id="KW-0051">Antiviral defense</keyword>
<evidence type="ECO:0000313" key="11">
    <source>
        <dbReference type="EMBL" id="SBV34105.1"/>
    </source>
</evidence>
<dbReference type="GO" id="GO:0051607">
    <property type="term" value="P:defense response to virus"/>
    <property type="evidence" value="ECO:0007669"/>
    <property type="project" value="UniProtKB-KW"/>
</dbReference>
<feature type="transmembrane region" description="Helical" evidence="9">
    <location>
        <begin position="83"/>
        <end position="101"/>
    </location>
</feature>
<comment type="subcellular location">
    <subcellularLocation>
        <location evidence="1">Cell membrane</location>
    </subcellularLocation>
</comment>
<organism evidence="11">
    <name type="scientific">uncultured Sphingopyxis sp</name>
    <dbReference type="NCBI Taxonomy" id="310581"/>
    <lineage>
        <taxon>Bacteria</taxon>
        <taxon>Pseudomonadati</taxon>
        <taxon>Pseudomonadota</taxon>
        <taxon>Alphaproteobacteria</taxon>
        <taxon>Sphingomonadales</taxon>
        <taxon>Sphingomonadaceae</taxon>
        <taxon>Sphingopyxis</taxon>
        <taxon>environmental samples</taxon>
    </lineage>
</organism>
<keyword evidence="4" id="KW-0547">Nucleotide-binding</keyword>
<dbReference type="GO" id="GO:0005886">
    <property type="term" value="C:plasma membrane"/>
    <property type="evidence" value="ECO:0007669"/>
    <property type="project" value="UniProtKB-SubCell"/>
</dbReference>
<keyword evidence="7 9" id="KW-0472">Membrane</keyword>
<feature type="transmembrane region" description="Helical" evidence="9">
    <location>
        <begin position="107"/>
        <end position="131"/>
    </location>
</feature>
<name>A0A1Y5PZV2_9SPHN</name>
<dbReference type="EMBL" id="LT598653">
    <property type="protein sequence ID" value="SBV34105.1"/>
    <property type="molecule type" value="Genomic_DNA"/>
</dbReference>
<keyword evidence="3 9" id="KW-0812">Transmembrane</keyword>
<accession>A0A1Y5PZV2</accession>
<reference evidence="11" key="1">
    <citation type="submission" date="2016-03" db="EMBL/GenBank/DDBJ databases">
        <authorList>
            <person name="Ploux O."/>
        </authorList>
    </citation>
    <scope>NUCLEOTIDE SEQUENCE</scope>
    <source>
        <strain evidence="11">UC10</strain>
    </source>
</reference>
<sequence length="230" mass="24953">MLADWQAIAAGTGQHLAAPGTSCHPCGGSLTGQMGQGQLGMDSADSKIPPERAATSYPPNAVHLVRTNQQLTMQLSQMADQKASILMGATFVVFTLAVGQARAGAGALAMPLTILATFSFLSALLAVSAVLPRVGKGPPVVYKDGKDHSNILFFGRFSQMEEDDYIAAVKARLRSEDDMYETMLRDTYQNGIVLARRKYRYLAYAYRLFVVGLTLTFLAFAYEMAGLWNR</sequence>
<evidence type="ECO:0000256" key="6">
    <source>
        <dbReference type="ARBA" id="ARBA00023118"/>
    </source>
</evidence>
<evidence type="ECO:0000259" key="10">
    <source>
        <dbReference type="Pfam" id="PF18967"/>
    </source>
</evidence>
<dbReference type="Pfam" id="PF18967">
    <property type="entry name" value="PycTM"/>
    <property type="match status" value="1"/>
</dbReference>
<evidence type="ECO:0000256" key="2">
    <source>
        <dbReference type="ARBA" id="ARBA00022475"/>
    </source>
</evidence>
<feature type="transmembrane region" description="Helical" evidence="9">
    <location>
        <begin position="204"/>
        <end position="222"/>
    </location>
</feature>
<evidence type="ECO:0000256" key="1">
    <source>
        <dbReference type="ARBA" id="ARBA00004236"/>
    </source>
</evidence>
<evidence type="ECO:0000256" key="8">
    <source>
        <dbReference type="SAM" id="MobiDB-lite"/>
    </source>
</evidence>
<keyword evidence="2" id="KW-1003">Cell membrane</keyword>
<evidence type="ECO:0000256" key="4">
    <source>
        <dbReference type="ARBA" id="ARBA00022741"/>
    </source>
</evidence>
<evidence type="ECO:0000256" key="3">
    <source>
        <dbReference type="ARBA" id="ARBA00022692"/>
    </source>
</evidence>